<evidence type="ECO:0000259" key="18">
    <source>
        <dbReference type="PROSITE" id="PS51447"/>
    </source>
</evidence>
<gene>
    <name evidence="15" type="primary">pheT</name>
    <name evidence="20" type="ORF">CR203_12580</name>
</gene>
<dbReference type="PANTHER" id="PTHR10947">
    <property type="entry name" value="PHENYLALANYL-TRNA SYNTHETASE BETA CHAIN AND LEUCINE-RICH REPEAT-CONTAINING PROTEIN 47"/>
    <property type="match status" value="1"/>
</dbReference>
<dbReference type="EC" id="6.1.1.20" evidence="15"/>
<evidence type="ECO:0000256" key="15">
    <source>
        <dbReference type="HAMAP-Rule" id="MF_00283"/>
    </source>
</evidence>
<dbReference type="PANTHER" id="PTHR10947:SF0">
    <property type="entry name" value="PHENYLALANINE--TRNA LIGASE BETA SUBUNIT"/>
    <property type="match status" value="1"/>
</dbReference>
<comment type="cofactor">
    <cofactor evidence="15">
        <name>Mg(2+)</name>
        <dbReference type="ChEBI" id="CHEBI:18420"/>
    </cofactor>
    <text evidence="15">Binds 2 magnesium ions per tetramer.</text>
</comment>
<dbReference type="InterPro" id="IPR005147">
    <property type="entry name" value="tRNA_synthase_B5-dom"/>
</dbReference>
<dbReference type="FunFam" id="3.30.70.380:FF:000001">
    <property type="entry name" value="Phenylalanine--tRNA ligase beta subunit"/>
    <property type="match status" value="1"/>
</dbReference>
<dbReference type="Gene3D" id="3.30.70.380">
    <property type="entry name" value="Ferrodoxin-fold anticodon-binding domain"/>
    <property type="match status" value="1"/>
</dbReference>
<keyword evidence="6 15" id="KW-0436">Ligase</keyword>
<dbReference type="EMBL" id="PDOE01000005">
    <property type="protein sequence ID" value="RKL66671.1"/>
    <property type="molecule type" value="Genomic_DNA"/>
</dbReference>
<comment type="subunit">
    <text evidence="3 15">Tetramer of two alpha and two beta subunits.</text>
</comment>
<dbReference type="InterPro" id="IPR033714">
    <property type="entry name" value="tRNA_bind_bactPheRS"/>
</dbReference>
<feature type="domain" description="TRNA-binding" evidence="17">
    <location>
        <begin position="40"/>
        <end position="155"/>
    </location>
</feature>
<dbReference type="InterPro" id="IPR005146">
    <property type="entry name" value="B3/B4_tRNA-bd"/>
</dbReference>
<dbReference type="InterPro" id="IPR045060">
    <property type="entry name" value="Phe-tRNA-ligase_IIc_bsu"/>
</dbReference>
<keyword evidence="4 15" id="KW-0963">Cytoplasm</keyword>
<dbReference type="GO" id="GO:0006432">
    <property type="term" value="P:phenylalanyl-tRNA aminoacylation"/>
    <property type="evidence" value="ECO:0007669"/>
    <property type="project" value="UniProtKB-UniRule"/>
</dbReference>
<feature type="domain" description="FDX-ACB" evidence="18">
    <location>
        <begin position="712"/>
        <end position="805"/>
    </location>
</feature>
<dbReference type="InterPro" id="IPR036690">
    <property type="entry name" value="Fdx_antiC-bd_sf"/>
</dbReference>
<comment type="subcellular location">
    <subcellularLocation>
        <location evidence="1 15">Cytoplasm</location>
    </subcellularLocation>
</comment>
<evidence type="ECO:0000256" key="9">
    <source>
        <dbReference type="ARBA" id="ARBA00022840"/>
    </source>
</evidence>
<evidence type="ECO:0000256" key="3">
    <source>
        <dbReference type="ARBA" id="ARBA00011209"/>
    </source>
</evidence>
<evidence type="ECO:0000256" key="1">
    <source>
        <dbReference type="ARBA" id="ARBA00004496"/>
    </source>
</evidence>
<dbReference type="Pfam" id="PF01588">
    <property type="entry name" value="tRNA_bind"/>
    <property type="match status" value="1"/>
</dbReference>
<evidence type="ECO:0000256" key="5">
    <source>
        <dbReference type="ARBA" id="ARBA00022555"/>
    </source>
</evidence>
<evidence type="ECO:0000259" key="19">
    <source>
        <dbReference type="PROSITE" id="PS51483"/>
    </source>
</evidence>
<dbReference type="Pfam" id="PF17759">
    <property type="entry name" value="tRNA_synthFbeta"/>
    <property type="match status" value="1"/>
</dbReference>
<dbReference type="GO" id="GO:0016740">
    <property type="term" value="F:transferase activity"/>
    <property type="evidence" value="ECO:0007669"/>
    <property type="project" value="UniProtKB-ARBA"/>
</dbReference>
<dbReference type="SMART" id="SM00896">
    <property type="entry name" value="FDX-ACB"/>
    <property type="match status" value="1"/>
</dbReference>
<evidence type="ECO:0000256" key="13">
    <source>
        <dbReference type="ARBA" id="ARBA00023146"/>
    </source>
</evidence>
<dbReference type="InterPro" id="IPR041616">
    <property type="entry name" value="PheRS_beta_core"/>
</dbReference>
<dbReference type="PROSITE" id="PS50886">
    <property type="entry name" value="TRBD"/>
    <property type="match status" value="1"/>
</dbReference>
<keyword evidence="9 15" id="KW-0067">ATP-binding</keyword>
<dbReference type="FunFam" id="3.30.56.10:FF:000002">
    <property type="entry name" value="Phenylalanine--tRNA ligase beta subunit"/>
    <property type="match status" value="1"/>
</dbReference>
<evidence type="ECO:0000256" key="4">
    <source>
        <dbReference type="ARBA" id="ARBA00022490"/>
    </source>
</evidence>
<dbReference type="InterPro" id="IPR020825">
    <property type="entry name" value="Phe-tRNA_synthase-like_B3/B4"/>
</dbReference>
<dbReference type="SMART" id="SM00873">
    <property type="entry name" value="B3_4"/>
    <property type="match status" value="1"/>
</dbReference>
<keyword evidence="21" id="KW-1185">Reference proteome</keyword>
<dbReference type="FunFam" id="3.50.40.10:FF:000001">
    <property type="entry name" value="Phenylalanine--tRNA ligase beta subunit"/>
    <property type="match status" value="1"/>
</dbReference>
<feature type="binding site" evidence="15">
    <location>
        <position position="462"/>
    </location>
    <ligand>
        <name>Mg(2+)</name>
        <dbReference type="ChEBI" id="CHEBI:18420"/>
        <note>shared with alpha subunit</note>
    </ligand>
</feature>
<name>A0A3A9K8G8_9BACI</name>
<keyword evidence="10 15" id="KW-0460">Magnesium</keyword>
<comment type="caution">
    <text evidence="20">The sequence shown here is derived from an EMBL/GenBank/DDBJ whole genome shotgun (WGS) entry which is preliminary data.</text>
</comment>
<dbReference type="Gene3D" id="2.40.50.140">
    <property type="entry name" value="Nucleic acid-binding proteins"/>
    <property type="match status" value="1"/>
</dbReference>
<dbReference type="PROSITE" id="PS51447">
    <property type="entry name" value="FDX_ACB"/>
    <property type="match status" value="1"/>
</dbReference>
<dbReference type="SUPFAM" id="SSF56037">
    <property type="entry name" value="PheT/TilS domain"/>
    <property type="match status" value="1"/>
</dbReference>
<dbReference type="HAMAP" id="MF_00283">
    <property type="entry name" value="Phe_tRNA_synth_beta1"/>
    <property type="match status" value="1"/>
</dbReference>
<dbReference type="GO" id="GO:0004826">
    <property type="term" value="F:phenylalanine-tRNA ligase activity"/>
    <property type="evidence" value="ECO:0007669"/>
    <property type="project" value="UniProtKB-UniRule"/>
</dbReference>
<feature type="binding site" evidence="15">
    <location>
        <position position="468"/>
    </location>
    <ligand>
        <name>Mg(2+)</name>
        <dbReference type="ChEBI" id="CHEBI:18420"/>
        <note>shared with alpha subunit</note>
    </ligand>
</feature>
<dbReference type="GO" id="GO:0009328">
    <property type="term" value="C:phenylalanine-tRNA ligase complex"/>
    <property type="evidence" value="ECO:0007669"/>
    <property type="project" value="TreeGrafter"/>
</dbReference>
<feature type="domain" description="B5" evidence="19">
    <location>
        <begin position="409"/>
        <end position="484"/>
    </location>
</feature>
<dbReference type="InterPro" id="IPR012340">
    <property type="entry name" value="NA-bd_OB-fold"/>
</dbReference>
<feature type="binding site" evidence="15">
    <location>
        <position position="471"/>
    </location>
    <ligand>
        <name>Mg(2+)</name>
        <dbReference type="ChEBI" id="CHEBI:18420"/>
        <note>shared with alpha subunit</note>
    </ligand>
</feature>
<dbReference type="InterPro" id="IPR002547">
    <property type="entry name" value="tRNA-bd_dom"/>
</dbReference>
<dbReference type="InterPro" id="IPR004532">
    <property type="entry name" value="Phe-tRNA-ligase_IIc_bsu_bact"/>
</dbReference>
<evidence type="ECO:0000259" key="17">
    <source>
        <dbReference type="PROSITE" id="PS50886"/>
    </source>
</evidence>
<dbReference type="FunFam" id="2.40.50.140:FF:000045">
    <property type="entry name" value="Phenylalanine--tRNA ligase beta subunit"/>
    <property type="match status" value="1"/>
</dbReference>
<keyword evidence="13 15" id="KW-0030">Aminoacyl-tRNA synthetase</keyword>
<sequence>MLVSYQWLKEYIDIDDLSPQEIAEKLTRSGVEVDAVTDLNQGITNLVVGKVLECVKHPEADKLNLCQVDVGEGEVVQIVCGAKNVAADQYVAVAKVGARLPGGMKIKRAKLRGEVSEGMICSLQELGFESKLVAKKYSEGIFAFPQEMVAGEDALAPLGLNDTVLELDLTPNRADCLSMIGVAYEIAAILGREITLPIPAVVSSGEKASDYISVNVETSGDNPYYGATIIRGVKIGESPLWLQTILMAAGIRPINNVVDVTNYVLMEYGQPLHAFDLDRFGSAEVVVRRAREGEKMVTLDDAERTLSGEHLVITNGTDPVAIAGVMGGATSEVQNDTENILLEAAYFNDTTVRKASKDLGLRSDASSRFEKGIDPNRVAEAGIRATSLIQQLAGGQVLKGPVEFDELDRSSNEVTISLAKINGVLGTDLKVSDVEDIFTKLQFSVKEKDGTFTVAVPTRRQDITIEADIVEEVARLYGYDNIPTTLPNTPSTPGGLTEVQWKKRKARRFLEGVGLDEAISYSLTKKAKDDHFTEESVHHVDVALPMSEDRGSLRTTLLPHLLDALSHNKNRNQYNVHLYEIGSVFHSKEQTITVQPEEKTYISAAFMGLWQEHSWQGEKKVIDFFVVKGILEGLLAEWDILDIRFAQTADKKGFHPGRTASIMIDGKEIGIVGQIHPTVQKTWSLPATYVFELNVSELVNANNDTLRYQPIPKYPAIDRDIALVVDEKLTSGEVEQVIREYGGTLLTQVNVFDVYQGEHLETGKKSLAFSLRYLDPEKTLTDAEVVAVHNKVLEGLEEKLGATLRA</sequence>
<feature type="binding site" evidence="15">
    <location>
        <position position="472"/>
    </location>
    <ligand>
        <name>Mg(2+)</name>
        <dbReference type="ChEBI" id="CHEBI:18420"/>
        <note>shared with alpha subunit</note>
    </ligand>
</feature>
<dbReference type="FunFam" id="3.30.930.10:FF:000022">
    <property type="entry name" value="Phenylalanine--tRNA ligase beta subunit"/>
    <property type="match status" value="1"/>
</dbReference>
<dbReference type="AlphaFoldDB" id="A0A3A9K8G8"/>
<evidence type="ECO:0000313" key="21">
    <source>
        <dbReference type="Proteomes" id="UP000281498"/>
    </source>
</evidence>
<dbReference type="InterPro" id="IPR005121">
    <property type="entry name" value="Fdx_antiC-bd"/>
</dbReference>
<dbReference type="RefSeq" id="WP_110934909.1">
    <property type="nucleotide sequence ID" value="NZ_KZ614146.1"/>
</dbReference>
<evidence type="ECO:0000256" key="14">
    <source>
        <dbReference type="ARBA" id="ARBA00049255"/>
    </source>
</evidence>
<reference evidence="20 21" key="1">
    <citation type="submission" date="2017-10" db="EMBL/GenBank/DDBJ databases">
        <title>Bacillus sp. nov., a halophilic bacterium isolated from a Keqin Lake.</title>
        <authorList>
            <person name="Wang H."/>
        </authorList>
    </citation>
    <scope>NUCLEOTIDE SEQUENCE [LARGE SCALE GENOMIC DNA]</scope>
    <source>
        <strain evidence="20 21">KCTC 13187</strain>
    </source>
</reference>
<dbReference type="GO" id="GO:0000049">
    <property type="term" value="F:tRNA binding"/>
    <property type="evidence" value="ECO:0007669"/>
    <property type="project" value="UniProtKB-UniRule"/>
</dbReference>
<dbReference type="NCBIfam" id="NF045760">
    <property type="entry name" value="YtpR"/>
    <property type="match status" value="1"/>
</dbReference>
<dbReference type="Pfam" id="PF03483">
    <property type="entry name" value="B3_4"/>
    <property type="match status" value="1"/>
</dbReference>
<dbReference type="GO" id="GO:0005524">
    <property type="term" value="F:ATP binding"/>
    <property type="evidence" value="ECO:0007669"/>
    <property type="project" value="UniProtKB-UniRule"/>
</dbReference>
<evidence type="ECO:0000256" key="6">
    <source>
        <dbReference type="ARBA" id="ARBA00022598"/>
    </source>
</evidence>
<dbReference type="SUPFAM" id="SSF46955">
    <property type="entry name" value="Putative DNA-binding domain"/>
    <property type="match status" value="1"/>
</dbReference>
<dbReference type="Proteomes" id="UP000281498">
    <property type="component" value="Unassembled WGS sequence"/>
</dbReference>
<dbReference type="OrthoDB" id="9805455at2"/>
<dbReference type="GO" id="GO:0140096">
    <property type="term" value="F:catalytic activity, acting on a protein"/>
    <property type="evidence" value="ECO:0007669"/>
    <property type="project" value="UniProtKB-ARBA"/>
</dbReference>
<dbReference type="InterPro" id="IPR045864">
    <property type="entry name" value="aa-tRNA-synth_II/BPL/LPL"/>
</dbReference>
<dbReference type="CDD" id="cd00769">
    <property type="entry name" value="PheRS_beta_core"/>
    <property type="match status" value="1"/>
</dbReference>
<dbReference type="Gene3D" id="3.30.56.10">
    <property type="match status" value="2"/>
</dbReference>
<evidence type="ECO:0000256" key="7">
    <source>
        <dbReference type="ARBA" id="ARBA00022723"/>
    </source>
</evidence>
<keyword evidence="8 15" id="KW-0547">Nucleotide-binding</keyword>
<evidence type="ECO:0000313" key="20">
    <source>
        <dbReference type="EMBL" id="RKL66671.1"/>
    </source>
</evidence>
<protein>
    <recommendedName>
        <fullName evidence="15">Phenylalanine--tRNA ligase beta subunit</fullName>
        <ecNumber evidence="15">6.1.1.20</ecNumber>
    </recommendedName>
    <alternativeName>
        <fullName evidence="15">Phenylalanyl-tRNA synthetase beta subunit</fullName>
        <shortName evidence="15">PheRS</shortName>
    </alternativeName>
</protein>
<dbReference type="SUPFAM" id="SSF50249">
    <property type="entry name" value="Nucleic acid-binding proteins"/>
    <property type="match status" value="1"/>
</dbReference>
<dbReference type="Pfam" id="PF03484">
    <property type="entry name" value="B5"/>
    <property type="match status" value="1"/>
</dbReference>
<keyword evidence="7 15" id="KW-0479">Metal-binding</keyword>
<dbReference type="Gene3D" id="3.30.930.10">
    <property type="entry name" value="Bira Bifunctional Protein, Domain 2"/>
    <property type="match status" value="1"/>
</dbReference>
<dbReference type="SMART" id="SM00874">
    <property type="entry name" value="B5"/>
    <property type="match status" value="1"/>
</dbReference>
<dbReference type="CDD" id="cd02796">
    <property type="entry name" value="tRNA_bind_bactPheRS"/>
    <property type="match status" value="1"/>
</dbReference>
<evidence type="ECO:0000256" key="16">
    <source>
        <dbReference type="PROSITE-ProRule" id="PRU00209"/>
    </source>
</evidence>
<accession>A0A3A9K8G8</accession>
<dbReference type="Gene3D" id="3.50.40.10">
    <property type="entry name" value="Phenylalanyl-trna Synthetase, Chain B, domain 3"/>
    <property type="match status" value="1"/>
</dbReference>
<keyword evidence="12 15" id="KW-0648">Protein biosynthesis</keyword>
<keyword evidence="5 16" id="KW-0820">tRNA-binding</keyword>
<dbReference type="SUPFAM" id="SSF55681">
    <property type="entry name" value="Class II aaRS and biotin synthetases"/>
    <property type="match status" value="1"/>
</dbReference>
<dbReference type="InterPro" id="IPR009061">
    <property type="entry name" value="DNA-bd_dom_put_sf"/>
</dbReference>
<proteinExistence type="inferred from homology"/>
<comment type="similarity">
    <text evidence="2 15">Belongs to the phenylalanyl-tRNA synthetase beta subunit family. Type 1 subfamily.</text>
</comment>
<dbReference type="GO" id="GO:0000287">
    <property type="term" value="F:magnesium ion binding"/>
    <property type="evidence" value="ECO:0007669"/>
    <property type="project" value="UniProtKB-UniRule"/>
</dbReference>
<dbReference type="Pfam" id="PF03147">
    <property type="entry name" value="FDX-ACB"/>
    <property type="match status" value="1"/>
</dbReference>
<evidence type="ECO:0000256" key="11">
    <source>
        <dbReference type="ARBA" id="ARBA00022884"/>
    </source>
</evidence>
<dbReference type="NCBIfam" id="TIGR00472">
    <property type="entry name" value="pheT_bact"/>
    <property type="match status" value="1"/>
</dbReference>
<comment type="catalytic activity">
    <reaction evidence="14 15">
        <text>tRNA(Phe) + L-phenylalanine + ATP = L-phenylalanyl-tRNA(Phe) + AMP + diphosphate + H(+)</text>
        <dbReference type="Rhea" id="RHEA:19413"/>
        <dbReference type="Rhea" id="RHEA-COMP:9668"/>
        <dbReference type="Rhea" id="RHEA-COMP:9699"/>
        <dbReference type="ChEBI" id="CHEBI:15378"/>
        <dbReference type="ChEBI" id="CHEBI:30616"/>
        <dbReference type="ChEBI" id="CHEBI:33019"/>
        <dbReference type="ChEBI" id="CHEBI:58095"/>
        <dbReference type="ChEBI" id="CHEBI:78442"/>
        <dbReference type="ChEBI" id="CHEBI:78531"/>
        <dbReference type="ChEBI" id="CHEBI:456215"/>
        <dbReference type="EC" id="6.1.1.20"/>
    </reaction>
</comment>
<keyword evidence="11 16" id="KW-0694">RNA-binding</keyword>
<evidence type="ECO:0000256" key="12">
    <source>
        <dbReference type="ARBA" id="ARBA00022917"/>
    </source>
</evidence>
<organism evidence="20 21">
    <name type="scientific">Salipaludibacillus neizhouensis</name>
    <dbReference type="NCBI Taxonomy" id="885475"/>
    <lineage>
        <taxon>Bacteria</taxon>
        <taxon>Bacillati</taxon>
        <taxon>Bacillota</taxon>
        <taxon>Bacilli</taxon>
        <taxon>Bacillales</taxon>
        <taxon>Bacillaceae</taxon>
    </lineage>
</organism>
<dbReference type="PROSITE" id="PS51483">
    <property type="entry name" value="B5"/>
    <property type="match status" value="1"/>
</dbReference>
<evidence type="ECO:0000256" key="10">
    <source>
        <dbReference type="ARBA" id="ARBA00022842"/>
    </source>
</evidence>
<evidence type="ECO:0000256" key="8">
    <source>
        <dbReference type="ARBA" id="ARBA00022741"/>
    </source>
</evidence>
<dbReference type="SUPFAM" id="SSF54991">
    <property type="entry name" value="Anticodon-binding domain of PheRS"/>
    <property type="match status" value="1"/>
</dbReference>
<evidence type="ECO:0000256" key="2">
    <source>
        <dbReference type="ARBA" id="ARBA00008653"/>
    </source>
</evidence>